<dbReference type="OrthoDB" id="4091342at2759"/>
<gene>
    <name evidence="2" type="ORF">DIURU_000342</name>
</gene>
<dbReference type="OMA" id="CKVPNYY"/>
<accession>A0A642V516</accession>
<comment type="caution">
    <text evidence="2">The sequence shown here is derived from an EMBL/GenBank/DDBJ whole genome shotgun (WGS) entry which is preliminary data.</text>
</comment>
<sequence length="617" mass="70613">MEVTIPKSKYRPQGSQRASLEFADGSMDTDTSVNVGELVVPTFTVDGEKNVLVHHLAKVWNFPSSYQLIAKLVKRSPLTLNDFAQTTPELNEQLVAHKLLKKKQQAPQWYYVPLNKIYGSITNSEVFTTNPSGRSEDTEAPPLPSGPTKESKVEVVTAAQVFPGLVTPIKPTFANYNCLTELSKLQFYKERGLYKFIPPSKMVSFHDRELVLQDNPGLYDNPDLDAVLDQSIGVDSSSPASVTRRKKRENLGIDPNSLDFTESVLMGQGYFHEFNVGHLCKVAAYYPEKPSKFGPKLPSPQNGADTDTPTSKQLQQLAIDTGDRDTLSKYFYSRANRGPSSAYKDQSVVTRITKIPMSVRPVKRTHRVAKPPANRANQNIKGLVHPRYNKAAVEAKLASHQDYVADFLNIEHLHNSLQFNVLLNSYREVSRQTMESYYRFKKIDFEQIYAMKVYRDEFESRKAYAKQVEEWRQKEQARINRDRAEQERVQRFNYEVSRRRHERMRQQFDAALDGPEFQEQRFVPSLPTPPPKPLHSSHLEILNKFTMPSVFPEIVHTLPADKRDDQGPNPDVKRPVSYVVTVPDLHNPELASRVEIVKIPNPNEFAWDNFRKFRSQM</sequence>
<evidence type="ECO:0000313" key="3">
    <source>
        <dbReference type="Proteomes" id="UP000449547"/>
    </source>
</evidence>
<dbReference type="RefSeq" id="XP_034014864.1">
    <property type="nucleotide sequence ID" value="XM_034156180.1"/>
</dbReference>
<dbReference type="Proteomes" id="UP000449547">
    <property type="component" value="Unassembled WGS sequence"/>
</dbReference>
<evidence type="ECO:0000256" key="1">
    <source>
        <dbReference type="SAM" id="MobiDB-lite"/>
    </source>
</evidence>
<evidence type="ECO:0000313" key="2">
    <source>
        <dbReference type="EMBL" id="KAA8907932.1"/>
    </source>
</evidence>
<dbReference type="EMBL" id="SWFT01000018">
    <property type="protein sequence ID" value="KAA8907932.1"/>
    <property type="molecule type" value="Genomic_DNA"/>
</dbReference>
<reference evidence="2 3" key="1">
    <citation type="submission" date="2019-07" db="EMBL/GenBank/DDBJ databases">
        <title>Genome assembly of two rare yeast pathogens: Diutina rugosa and Trichomonascus ciferrii.</title>
        <authorList>
            <person name="Mixao V."/>
            <person name="Saus E."/>
            <person name="Hansen A."/>
            <person name="Lass-Flor C."/>
            <person name="Gabaldon T."/>
        </authorList>
    </citation>
    <scope>NUCLEOTIDE SEQUENCE [LARGE SCALE GENOMIC DNA]</scope>
    <source>
        <strain evidence="2 3">CBS 613</strain>
    </source>
</reference>
<feature type="region of interest" description="Disordered" evidence="1">
    <location>
        <begin position="128"/>
        <end position="151"/>
    </location>
</feature>
<protein>
    <submittedName>
        <fullName evidence="2">Uncharacterized protein</fullName>
    </submittedName>
</protein>
<keyword evidence="3" id="KW-1185">Reference proteome</keyword>
<dbReference type="GeneID" id="54778995"/>
<dbReference type="VEuPathDB" id="FungiDB:DIURU_000342"/>
<proteinExistence type="predicted"/>
<organism evidence="2 3">
    <name type="scientific">Diutina rugosa</name>
    <name type="common">Yeast</name>
    <name type="synonym">Candida rugosa</name>
    <dbReference type="NCBI Taxonomy" id="5481"/>
    <lineage>
        <taxon>Eukaryota</taxon>
        <taxon>Fungi</taxon>
        <taxon>Dikarya</taxon>
        <taxon>Ascomycota</taxon>
        <taxon>Saccharomycotina</taxon>
        <taxon>Pichiomycetes</taxon>
        <taxon>Debaryomycetaceae</taxon>
        <taxon>Diutina</taxon>
    </lineage>
</organism>
<name>A0A642V516_DIURU</name>
<dbReference type="AlphaFoldDB" id="A0A642V516"/>